<dbReference type="Gene3D" id="3.40.50.2300">
    <property type="match status" value="2"/>
</dbReference>
<dbReference type="InterPro" id="IPR028082">
    <property type="entry name" value="Peripla_BP_I"/>
</dbReference>
<keyword evidence="6" id="KW-1185">Reference proteome</keyword>
<comment type="caution">
    <text evidence="5">The sequence shown here is derived from an EMBL/GenBank/DDBJ whole genome shotgun (WGS) entry which is preliminary data.</text>
</comment>
<reference evidence="5 6" key="1">
    <citation type="submission" date="2016-06" db="EMBL/GenBank/DDBJ databases">
        <title>Four novel species of enterococci isolated from chicken manure.</title>
        <authorList>
            <person name="Van Tyne D."/>
        </authorList>
    </citation>
    <scope>NUCLEOTIDE SEQUENCE [LARGE SCALE GENOMIC DNA]</scope>
    <source>
        <strain evidence="5 6">CU12B</strain>
    </source>
</reference>
<evidence type="ECO:0000313" key="6">
    <source>
        <dbReference type="Proteomes" id="UP000782705"/>
    </source>
</evidence>
<dbReference type="PROSITE" id="PS50932">
    <property type="entry name" value="HTH_LACI_2"/>
    <property type="match status" value="1"/>
</dbReference>
<dbReference type="PANTHER" id="PTHR30146">
    <property type="entry name" value="LACI-RELATED TRANSCRIPTIONAL REPRESSOR"/>
    <property type="match status" value="1"/>
</dbReference>
<proteinExistence type="predicted"/>
<gene>
    <name evidence="5" type="ORF">BAU17_09815</name>
</gene>
<keyword evidence="1" id="KW-0805">Transcription regulation</keyword>
<dbReference type="CDD" id="cd01392">
    <property type="entry name" value="HTH_LacI"/>
    <property type="match status" value="1"/>
</dbReference>
<dbReference type="CDD" id="cd01544">
    <property type="entry name" value="PBP1_GalR"/>
    <property type="match status" value="1"/>
</dbReference>
<dbReference type="Pfam" id="PF00356">
    <property type="entry name" value="LacI"/>
    <property type="match status" value="1"/>
</dbReference>
<dbReference type="InterPro" id="IPR010982">
    <property type="entry name" value="Lambda_DNA-bd_dom_sf"/>
</dbReference>
<keyword evidence="2" id="KW-0238">DNA-binding</keyword>
<name>A0ABQ6YW53_9ENTE</name>
<dbReference type="SMART" id="SM00354">
    <property type="entry name" value="HTH_LACI"/>
    <property type="match status" value="1"/>
</dbReference>
<sequence length="328" mass="37198">MATIKDIATKAGVSPATVSRVLNYDPELSVGKETKQKIFEVAEALNYTKHKQKKREQRVLRFIQWYDTEEELEDLYYLAIRLGIEKKAEELQVRLVKETLSELTDSVADGTIALGKFSQEQIRQLEQFSGPLLFVDTHGSIYGHDSIVVDFEQAIELVIDHFIRENHTKIGILSGVEYPKNSQYQLEDARFRAFKIRMNQLKLYDEQFHLQGKFTIDGGYQAMSDFLAQAKEIPTAFFASSDALAIGAMRAVQKHGLRVPEDISIIGFNDVSVAKYVSPELSTIRVYTEWMGELAVETTMNLIEEAAPVSKRTVIATELILRHSTQLS</sequence>
<keyword evidence="3" id="KW-0804">Transcription</keyword>
<organism evidence="5 6">
    <name type="scientific">Candidatus Enterococcus willemsii</name>
    <dbReference type="NCBI Taxonomy" id="1857215"/>
    <lineage>
        <taxon>Bacteria</taxon>
        <taxon>Bacillati</taxon>
        <taxon>Bacillota</taxon>
        <taxon>Bacilli</taxon>
        <taxon>Lactobacillales</taxon>
        <taxon>Enterococcaceae</taxon>
        <taxon>Enterococcus</taxon>
    </lineage>
</organism>
<dbReference type="Pfam" id="PF13377">
    <property type="entry name" value="Peripla_BP_3"/>
    <property type="match status" value="1"/>
</dbReference>
<dbReference type="EMBL" id="MAEL01000062">
    <property type="protein sequence ID" value="KAF1301109.1"/>
    <property type="molecule type" value="Genomic_DNA"/>
</dbReference>
<dbReference type="RefSeq" id="WP_161903454.1">
    <property type="nucleotide sequence ID" value="NZ_MAEL01000062.1"/>
</dbReference>
<dbReference type="PROSITE" id="PS00356">
    <property type="entry name" value="HTH_LACI_1"/>
    <property type="match status" value="1"/>
</dbReference>
<dbReference type="Proteomes" id="UP000782705">
    <property type="component" value="Unassembled WGS sequence"/>
</dbReference>
<dbReference type="SUPFAM" id="SSF47413">
    <property type="entry name" value="lambda repressor-like DNA-binding domains"/>
    <property type="match status" value="1"/>
</dbReference>
<dbReference type="PANTHER" id="PTHR30146:SF149">
    <property type="entry name" value="HTH-TYPE TRANSCRIPTIONAL REGULATOR EBGR"/>
    <property type="match status" value="1"/>
</dbReference>
<dbReference type="PRINTS" id="PR00036">
    <property type="entry name" value="HTHLACI"/>
</dbReference>
<dbReference type="Gene3D" id="1.10.260.40">
    <property type="entry name" value="lambda repressor-like DNA-binding domains"/>
    <property type="match status" value="1"/>
</dbReference>
<evidence type="ECO:0000256" key="2">
    <source>
        <dbReference type="ARBA" id="ARBA00023125"/>
    </source>
</evidence>
<accession>A0ABQ6YW53</accession>
<dbReference type="InterPro" id="IPR046335">
    <property type="entry name" value="LacI/GalR-like_sensor"/>
</dbReference>
<evidence type="ECO:0000256" key="1">
    <source>
        <dbReference type="ARBA" id="ARBA00023015"/>
    </source>
</evidence>
<evidence type="ECO:0000256" key="3">
    <source>
        <dbReference type="ARBA" id="ARBA00023163"/>
    </source>
</evidence>
<evidence type="ECO:0000313" key="5">
    <source>
        <dbReference type="EMBL" id="KAF1301109.1"/>
    </source>
</evidence>
<evidence type="ECO:0000259" key="4">
    <source>
        <dbReference type="PROSITE" id="PS50932"/>
    </source>
</evidence>
<protein>
    <submittedName>
        <fullName evidence="5">LacI family transcriptional regulator</fullName>
    </submittedName>
</protein>
<dbReference type="SUPFAM" id="SSF53822">
    <property type="entry name" value="Periplasmic binding protein-like I"/>
    <property type="match status" value="1"/>
</dbReference>
<feature type="domain" description="HTH lacI-type" evidence="4">
    <location>
        <begin position="2"/>
        <end position="58"/>
    </location>
</feature>
<dbReference type="InterPro" id="IPR000843">
    <property type="entry name" value="HTH_LacI"/>
</dbReference>